<sequence length="168" mass="18938">MKPGASYPSPSHPVSYSGPPQAFSHVQKIGPEFNDAASGSREKRATDALRPHAPDLKKDFSKAHEGPREEVGKPTLHHILIPSGEVVAAVHAQHDREKLQRNQEKDRQMKAWREAAITTSRTFNTRALAPMHLRETVTPEVFLKAARQAALKRRLQQKQEQAHEDHER</sequence>
<dbReference type="OrthoDB" id="9858932at2"/>
<protein>
    <submittedName>
        <fullName evidence="2">Uncharacterized protein</fullName>
    </submittedName>
</protein>
<evidence type="ECO:0000313" key="3">
    <source>
        <dbReference type="Proteomes" id="UP000317421"/>
    </source>
</evidence>
<evidence type="ECO:0000256" key="1">
    <source>
        <dbReference type="SAM" id="MobiDB-lite"/>
    </source>
</evidence>
<feature type="compositionally biased region" description="Low complexity" evidence="1">
    <location>
        <begin position="1"/>
        <end position="20"/>
    </location>
</feature>
<comment type="caution">
    <text evidence="2">The sequence shown here is derived from an EMBL/GenBank/DDBJ whole genome shotgun (WGS) entry which is preliminary data.</text>
</comment>
<reference evidence="2 3" key="1">
    <citation type="submission" date="2019-02" db="EMBL/GenBank/DDBJ databases">
        <title>Deep-cultivation of Planctomycetes and their phenomic and genomic characterization uncovers novel biology.</title>
        <authorList>
            <person name="Wiegand S."/>
            <person name="Jogler M."/>
            <person name="Boedeker C."/>
            <person name="Pinto D."/>
            <person name="Vollmers J."/>
            <person name="Rivas-Marin E."/>
            <person name="Kohn T."/>
            <person name="Peeters S.H."/>
            <person name="Heuer A."/>
            <person name="Rast P."/>
            <person name="Oberbeckmann S."/>
            <person name="Bunk B."/>
            <person name="Jeske O."/>
            <person name="Meyerdierks A."/>
            <person name="Storesund J.E."/>
            <person name="Kallscheuer N."/>
            <person name="Luecker S."/>
            <person name="Lage O.M."/>
            <person name="Pohl T."/>
            <person name="Merkel B.J."/>
            <person name="Hornburger P."/>
            <person name="Mueller R.-W."/>
            <person name="Bruemmer F."/>
            <person name="Labrenz M."/>
            <person name="Spormann A.M."/>
            <person name="Op Den Camp H."/>
            <person name="Overmann J."/>
            <person name="Amann R."/>
            <person name="Jetten M.S.M."/>
            <person name="Mascher T."/>
            <person name="Medema M.H."/>
            <person name="Devos D.P."/>
            <person name="Kaster A.-K."/>
            <person name="Ovreas L."/>
            <person name="Rohde M."/>
            <person name="Galperin M.Y."/>
            <person name="Jogler C."/>
        </authorList>
    </citation>
    <scope>NUCLEOTIDE SEQUENCE [LARGE SCALE GENOMIC DNA]</scope>
    <source>
        <strain evidence="2 3">Pla108</strain>
    </source>
</reference>
<keyword evidence="3" id="KW-1185">Reference proteome</keyword>
<gene>
    <name evidence="2" type="ORF">Pla108_27050</name>
</gene>
<proteinExistence type="predicted"/>
<dbReference type="RefSeq" id="WP_146445428.1">
    <property type="nucleotide sequence ID" value="NZ_SJPR01000003.1"/>
</dbReference>
<accession>A0A5C6ABG1</accession>
<organism evidence="2 3">
    <name type="scientific">Botrimarina colliarenosi</name>
    <dbReference type="NCBI Taxonomy" id="2528001"/>
    <lineage>
        <taxon>Bacteria</taxon>
        <taxon>Pseudomonadati</taxon>
        <taxon>Planctomycetota</taxon>
        <taxon>Planctomycetia</taxon>
        <taxon>Pirellulales</taxon>
        <taxon>Lacipirellulaceae</taxon>
        <taxon>Botrimarina</taxon>
    </lineage>
</organism>
<evidence type="ECO:0000313" key="2">
    <source>
        <dbReference type="EMBL" id="TWT96929.1"/>
    </source>
</evidence>
<dbReference type="AlphaFoldDB" id="A0A5C6ABG1"/>
<feature type="compositionally biased region" description="Basic and acidic residues" evidence="1">
    <location>
        <begin position="40"/>
        <end position="71"/>
    </location>
</feature>
<name>A0A5C6ABG1_9BACT</name>
<feature type="region of interest" description="Disordered" evidence="1">
    <location>
        <begin position="1"/>
        <end position="71"/>
    </location>
</feature>
<dbReference type="EMBL" id="SJPR01000003">
    <property type="protein sequence ID" value="TWT96929.1"/>
    <property type="molecule type" value="Genomic_DNA"/>
</dbReference>
<dbReference type="Proteomes" id="UP000317421">
    <property type="component" value="Unassembled WGS sequence"/>
</dbReference>